<feature type="compositionally biased region" description="Low complexity" evidence="2">
    <location>
        <begin position="256"/>
        <end position="269"/>
    </location>
</feature>
<sequence length="684" mass="78306">MFDILFGWRKASKCKKLIKLVQCRLKLLKNKRCSIVRQLREDLAQLLKIGDDQSAFNRVEQLFKDESIVAVYDLLDHFCEFIIIHLSYIRKHKDCPNDINEAVSSLIFASARCGDLPELRVIRKLFGERYGQRFAMAALELLPGNLVNRQIKENLSIKSVPDDVKCRLVDEIARSCLQPRLLALEYSTELQQQQLNKKIGDQVPDNNVCTNYSGTEGSQMQASKSTATEQNIVSVNFFSDGKKFLTEPFDSHQDSDTTGTSTCSTVPQTSPNTVESSMYKEGKVEKYSKLNSPYEFKVSESPSQLPEEMIYLDGIEEFQSPTSEDGNNQDQRLFMFKSPVLLNSMKFEGGYNEGYVEQHESWSEKTGSRSSRKSGKASGKRLRRSASWESSSVKDVECAIYYCEVCENSPNHYHKSHHRRKHQKKIPMVETQDSYCAQERVQQPCCVKIGSNFVSGTYRYDKMKSCCSCSVNNEMLNDCSLEHPCYFCITDDKDDRESSTRKEKMRITTLEGFPIHDPKEEEMQCDNCSCRCSCNGEPNNQEMVWAFLPQKPRRKSQNDGALCDILSYPSHLPNKQSKKVEREAEESDYLGSRASICSCSSTVSPWTRNEAQHPYMRAMTMPPERPKDSYNDNIIRFNSFPFRQSGHLNNGSSPRHVHPKLPDYDELAAKFTALKKANLQEKHH</sequence>
<feature type="compositionally biased region" description="Basic residues" evidence="2">
    <location>
        <begin position="370"/>
        <end position="384"/>
    </location>
</feature>
<evidence type="ECO:0000256" key="1">
    <source>
        <dbReference type="ARBA" id="ARBA00005536"/>
    </source>
</evidence>
<dbReference type="InterPro" id="IPR005061">
    <property type="entry name" value="Ist1"/>
</dbReference>
<dbReference type="OrthoDB" id="29853at2759"/>
<feature type="region of interest" description="Disordered" evidence="2">
    <location>
        <begin position="360"/>
        <end position="384"/>
    </location>
</feature>
<evidence type="ECO:0008006" key="5">
    <source>
        <dbReference type="Google" id="ProtNLM"/>
    </source>
</evidence>
<accession>A0A5J5A800</accession>
<comment type="similarity">
    <text evidence="1">Belongs to the IST1 family.</text>
</comment>
<dbReference type="Gene3D" id="1.20.1260.60">
    <property type="entry name" value="Vacuolar protein sorting-associated protein Ist1"/>
    <property type="match status" value="1"/>
</dbReference>
<protein>
    <recommendedName>
        <fullName evidence="5">IST1-like protein</fullName>
    </recommendedName>
</protein>
<dbReference type="Pfam" id="PF03398">
    <property type="entry name" value="Ist1"/>
    <property type="match status" value="1"/>
</dbReference>
<dbReference type="PANTHER" id="PTHR12161:SF44">
    <property type="entry name" value="REGULATOR OF VPS4 ACTIVITY IN THE MVB PATHWAY PROTEIN"/>
    <property type="match status" value="1"/>
</dbReference>
<evidence type="ECO:0000256" key="2">
    <source>
        <dbReference type="SAM" id="MobiDB-lite"/>
    </source>
</evidence>
<organism evidence="3 4">
    <name type="scientific">Nyssa sinensis</name>
    <dbReference type="NCBI Taxonomy" id="561372"/>
    <lineage>
        <taxon>Eukaryota</taxon>
        <taxon>Viridiplantae</taxon>
        <taxon>Streptophyta</taxon>
        <taxon>Embryophyta</taxon>
        <taxon>Tracheophyta</taxon>
        <taxon>Spermatophyta</taxon>
        <taxon>Magnoliopsida</taxon>
        <taxon>eudicotyledons</taxon>
        <taxon>Gunneridae</taxon>
        <taxon>Pentapetalae</taxon>
        <taxon>asterids</taxon>
        <taxon>Cornales</taxon>
        <taxon>Nyssaceae</taxon>
        <taxon>Nyssa</taxon>
    </lineage>
</organism>
<feature type="region of interest" description="Disordered" evidence="2">
    <location>
        <begin position="249"/>
        <end position="277"/>
    </location>
</feature>
<gene>
    <name evidence="3" type="ORF">F0562_008388</name>
</gene>
<dbReference type="FunFam" id="1.20.1260.60:FF:000002">
    <property type="entry name" value="Vacuolar protein sorting-associated protein IST1"/>
    <property type="match status" value="1"/>
</dbReference>
<evidence type="ECO:0000313" key="3">
    <source>
        <dbReference type="EMBL" id="KAA8526409.1"/>
    </source>
</evidence>
<dbReference type="AlphaFoldDB" id="A0A5J5A800"/>
<dbReference type="Proteomes" id="UP000325577">
    <property type="component" value="Linkage Group LG3"/>
</dbReference>
<dbReference type="InterPro" id="IPR042277">
    <property type="entry name" value="IST1-like"/>
</dbReference>
<keyword evidence="4" id="KW-1185">Reference proteome</keyword>
<proteinExistence type="inferred from homology"/>
<dbReference type="EMBL" id="CM018046">
    <property type="protein sequence ID" value="KAA8526409.1"/>
    <property type="molecule type" value="Genomic_DNA"/>
</dbReference>
<reference evidence="3 4" key="1">
    <citation type="submission" date="2019-09" db="EMBL/GenBank/DDBJ databases">
        <title>A chromosome-level genome assembly of the Chinese tupelo Nyssa sinensis.</title>
        <authorList>
            <person name="Yang X."/>
            <person name="Kang M."/>
            <person name="Yang Y."/>
            <person name="Xiong H."/>
            <person name="Wang M."/>
            <person name="Zhang Z."/>
            <person name="Wang Z."/>
            <person name="Wu H."/>
            <person name="Ma T."/>
            <person name="Liu J."/>
            <person name="Xi Z."/>
        </authorList>
    </citation>
    <scope>NUCLEOTIDE SEQUENCE [LARGE SCALE GENOMIC DNA]</scope>
    <source>
        <strain evidence="3">J267</strain>
        <tissue evidence="3">Leaf</tissue>
    </source>
</reference>
<dbReference type="GO" id="GO:0015031">
    <property type="term" value="P:protein transport"/>
    <property type="evidence" value="ECO:0007669"/>
    <property type="project" value="InterPro"/>
</dbReference>
<dbReference type="PANTHER" id="PTHR12161">
    <property type="entry name" value="IST1 FAMILY MEMBER"/>
    <property type="match status" value="1"/>
</dbReference>
<name>A0A5J5A800_9ASTE</name>
<evidence type="ECO:0000313" key="4">
    <source>
        <dbReference type="Proteomes" id="UP000325577"/>
    </source>
</evidence>